<evidence type="ECO:0000313" key="1">
    <source>
        <dbReference type="EMBL" id="KAK8557790.1"/>
    </source>
</evidence>
<gene>
    <name evidence="1" type="ORF">V6N12_010014</name>
</gene>
<organism evidence="1 2">
    <name type="scientific">Hibiscus sabdariffa</name>
    <name type="common">roselle</name>
    <dbReference type="NCBI Taxonomy" id="183260"/>
    <lineage>
        <taxon>Eukaryota</taxon>
        <taxon>Viridiplantae</taxon>
        <taxon>Streptophyta</taxon>
        <taxon>Embryophyta</taxon>
        <taxon>Tracheophyta</taxon>
        <taxon>Spermatophyta</taxon>
        <taxon>Magnoliopsida</taxon>
        <taxon>eudicotyledons</taxon>
        <taxon>Gunneridae</taxon>
        <taxon>Pentapetalae</taxon>
        <taxon>rosids</taxon>
        <taxon>malvids</taxon>
        <taxon>Malvales</taxon>
        <taxon>Malvaceae</taxon>
        <taxon>Malvoideae</taxon>
        <taxon>Hibiscus</taxon>
    </lineage>
</organism>
<evidence type="ECO:0000313" key="2">
    <source>
        <dbReference type="Proteomes" id="UP001472677"/>
    </source>
</evidence>
<dbReference type="Proteomes" id="UP001472677">
    <property type="component" value="Unassembled WGS sequence"/>
</dbReference>
<accession>A0ABR2ECG6</accession>
<evidence type="ECO:0008006" key="3">
    <source>
        <dbReference type="Google" id="ProtNLM"/>
    </source>
</evidence>
<proteinExistence type="predicted"/>
<dbReference type="EMBL" id="JBBPBM010000016">
    <property type="protein sequence ID" value="KAK8557790.1"/>
    <property type="molecule type" value="Genomic_DNA"/>
</dbReference>
<sequence>MGSYGLASIGGILRDHNGGTLLKSLLPSGCRIRQSNCQIVMNWIVSSCCVPYAFIEVVSCCREFFVNPSLNLVFAYWEANDDAHNLAKHGVSRVDERI</sequence>
<comment type="caution">
    <text evidence="1">The sequence shown here is derived from an EMBL/GenBank/DDBJ whole genome shotgun (WGS) entry which is preliminary data.</text>
</comment>
<reference evidence="1 2" key="1">
    <citation type="journal article" date="2024" name="G3 (Bethesda)">
        <title>Genome assembly of Hibiscus sabdariffa L. provides insights into metabolisms of medicinal natural products.</title>
        <authorList>
            <person name="Kim T."/>
        </authorList>
    </citation>
    <scope>NUCLEOTIDE SEQUENCE [LARGE SCALE GENOMIC DNA]</scope>
    <source>
        <strain evidence="1">TK-2024</strain>
        <tissue evidence="1">Old leaves</tissue>
    </source>
</reference>
<keyword evidence="2" id="KW-1185">Reference proteome</keyword>
<protein>
    <recommendedName>
        <fullName evidence="3">RNase H type-1 domain-containing protein</fullName>
    </recommendedName>
</protein>
<name>A0ABR2ECG6_9ROSI</name>